<dbReference type="AlphaFoldDB" id="A0AB34IY31"/>
<protein>
    <recommendedName>
        <fullName evidence="3">Selenoprotein F/M domain-containing protein</fullName>
    </recommendedName>
</protein>
<sequence length="82" mass="8918">MRPSHLSVVFLETRAARLESLLKAADPSIAVAVNPEKPRKGCFEVRANSSAVLSLTDMPRPFAKLKALDMEQVASDVVKALK</sequence>
<name>A0AB34IY31_PRYPA</name>
<dbReference type="PANTHER" id="PTHR33638">
    <property type="entry name" value="SELENOPROTEIN H"/>
    <property type="match status" value="1"/>
</dbReference>
<reference evidence="1 2" key="1">
    <citation type="journal article" date="2024" name="Science">
        <title>Giant polyketide synthase enzymes in the biosynthesis of giant marine polyether toxins.</title>
        <authorList>
            <person name="Fallon T.R."/>
            <person name="Shende V.V."/>
            <person name="Wierzbicki I.H."/>
            <person name="Pendleton A.L."/>
            <person name="Watervoot N.F."/>
            <person name="Auber R.P."/>
            <person name="Gonzalez D.J."/>
            <person name="Wisecaver J.H."/>
            <person name="Moore B.S."/>
        </authorList>
    </citation>
    <scope>NUCLEOTIDE SEQUENCE [LARGE SCALE GENOMIC DNA]</scope>
    <source>
        <strain evidence="1 2">12B1</strain>
    </source>
</reference>
<evidence type="ECO:0000313" key="1">
    <source>
        <dbReference type="EMBL" id="KAL1508026.1"/>
    </source>
</evidence>
<gene>
    <name evidence="1" type="ORF">AB1Y20_007623</name>
</gene>
<organism evidence="1 2">
    <name type="scientific">Prymnesium parvum</name>
    <name type="common">Toxic golden alga</name>
    <dbReference type="NCBI Taxonomy" id="97485"/>
    <lineage>
        <taxon>Eukaryota</taxon>
        <taxon>Haptista</taxon>
        <taxon>Haptophyta</taxon>
        <taxon>Prymnesiophyceae</taxon>
        <taxon>Prymnesiales</taxon>
        <taxon>Prymnesiaceae</taxon>
        <taxon>Prymnesium</taxon>
    </lineage>
</organism>
<dbReference type="EMBL" id="JBGBPQ010000017">
    <property type="protein sequence ID" value="KAL1508026.1"/>
    <property type="molecule type" value="Genomic_DNA"/>
</dbReference>
<evidence type="ECO:0000313" key="2">
    <source>
        <dbReference type="Proteomes" id="UP001515480"/>
    </source>
</evidence>
<accession>A0AB34IY31</accession>
<comment type="caution">
    <text evidence="1">The sequence shown here is derived from an EMBL/GenBank/DDBJ whole genome shotgun (WGS) entry which is preliminary data.</text>
</comment>
<proteinExistence type="predicted"/>
<dbReference type="InterPro" id="IPR052674">
    <property type="entry name" value="SelWTH-like"/>
</dbReference>
<dbReference type="GO" id="GO:0005794">
    <property type="term" value="C:Golgi apparatus"/>
    <property type="evidence" value="ECO:0007669"/>
    <property type="project" value="TreeGrafter"/>
</dbReference>
<evidence type="ECO:0008006" key="3">
    <source>
        <dbReference type="Google" id="ProtNLM"/>
    </source>
</evidence>
<dbReference type="PANTHER" id="PTHR33638:SF1">
    <property type="entry name" value="SELENOPROTEIN H"/>
    <property type="match status" value="1"/>
</dbReference>
<dbReference type="Proteomes" id="UP001515480">
    <property type="component" value="Unassembled WGS sequence"/>
</dbReference>
<keyword evidence="2" id="KW-1185">Reference proteome</keyword>